<dbReference type="EMBL" id="GGEC01062520">
    <property type="protein sequence ID" value="MBX43004.1"/>
    <property type="molecule type" value="Transcribed_RNA"/>
</dbReference>
<keyword evidence="1" id="KW-0472">Membrane</keyword>
<accession>A0A2P2NKN9</accession>
<name>A0A2P2NKN9_RHIMU</name>
<keyword evidence="1" id="KW-0812">Transmembrane</keyword>
<protein>
    <submittedName>
        <fullName evidence="2">Uncharacterized protein</fullName>
    </submittedName>
</protein>
<proteinExistence type="predicted"/>
<dbReference type="AlphaFoldDB" id="A0A2P2NKN9"/>
<evidence type="ECO:0000256" key="1">
    <source>
        <dbReference type="SAM" id="Phobius"/>
    </source>
</evidence>
<keyword evidence="1" id="KW-1133">Transmembrane helix</keyword>
<sequence>MVLGLWMLLLISFMMMGVSYHLGVVQLMGVLLVLRILRVWLLVYWHF</sequence>
<reference evidence="2" key="1">
    <citation type="submission" date="2018-02" db="EMBL/GenBank/DDBJ databases">
        <title>Rhizophora mucronata_Transcriptome.</title>
        <authorList>
            <person name="Meera S.P."/>
            <person name="Sreeshan A."/>
            <person name="Augustine A."/>
        </authorList>
    </citation>
    <scope>NUCLEOTIDE SEQUENCE</scope>
    <source>
        <tissue evidence="2">Leaf</tissue>
    </source>
</reference>
<feature type="transmembrane region" description="Helical" evidence="1">
    <location>
        <begin position="27"/>
        <end position="45"/>
    </location>
</feature>
<evidence type="ECO:0000313" key="2">
    <source>
        <dbReference type="EMBL" id="MBX43004.1"/>
    </source>
</evidence>
<organism evidence="2">
    <name type="scientific">Rhizophora mucronata</name>
    <name type="common">Asiatic mangrove</name>
    <dbReference type="NCBI Taxonomy" id="61149"/>
    <lineage>
        <taxon>Eukaryota</taxon>
        <taxon>Viridiplantae</taxon>
        <taxon>Streptophyta</taxon>
        <taxon>Embryophyta</taxon>
        <taxon>Tracheophyta</taxon>
        <taxon>Spermatophyta</taxon>
        <taxon>Magnoliopsida</taxon>
        <taxon>eudicotyledons</taxon>
        <taxon>Gunneridae</taxon>
        <taxon>Pentapetalae</taxon>
        <taxon>rosids</taxon>
        <taxon>fabids</taxon>
        <taxon>Malpighiales</taxon>
        <taxon>Rhizophoraceae</taxon>
        <taxon>Rhizophora</taxon>
    </lineage>
</organism>